<dbReference type="InterPro" id="IPR029044">
    <property type="entry name" value="Nucleotide-diphossugar_trans"/>
</dbReference>
<dbReference type="Proteomes" id="UP001207654">
    <property type="component" value="Unassembled WGS sequence"/>
</dbReference>
<organism evidence="1 2">
    <name type="scientific">Archangium lansingense</name>
    <dbReference type="NCBI Taxonomy" id="2995310"/>
    <lineage>
        <taxon>Bacteria</taxon>
        <taxon>Pseudomonadati</taxon>
        <taxon>Myxococcota</taxon>
        <taxon>Myxococcia</taxon>
        <taxon>Myxococcales</taxon>
        <taxon>Cystobacterineae</taxon>
        <taxon>Archangiaceae</taxon>
        <taxon>Archangium</taxon>
    </lineage>
</organism>
<reference evidence="1 2" key="1">
    <citation type="submission" date="2022-11" db="EMBL/GenBank/DDBJ databases">
        <title>Minimal conservation of predation-associated metabolite biosynthetic gene clusters underscores biosynthetic potential of Myxococcota including descriptions for ten novel species: Archangium lansinium sp. nov., Myxococcus landrumus sp. nov., Nannocystis bai.</title>
        <authorList>
            <person name="Ahearne A."/>
            <person name="Stevens C."/>
            <person name="Phillips K."/>
        </authorList>
    </citation>
    <scope>NUCLEOTIDE SEQUENCE [LARGE SCALE GENOMIC DNA]</scope>
    <source>
        <strain evidence="1 2">MIWBW</strain>
    </source>
</reference>
<dbReference type="Gene3D" id="3.90.550.20">
    <property type="match status" value="1"/>
</dbReference>
<gene>
    <name evidence="1" type="ORF">OV287_32015</name>
</gene>
<dbReference type="SUPFAM" id="SSF53448">
    <property type="entry name" value="Nucleotide-diphospho-sugar transferases"/>
    <property type="match status" value="1"/>
</dbReference>
<protein>
    <submittedName>
        <fullName evidence="1">Uncharacterized protein</fullName>
    </submittedName>
</protein>
<dbReference type="RefSeq" id="WP_267537835.1">
    <property type="nucleotide sequence ID" value="NZ_JAPNKA010000001.1"/>
</dbReference>
<dbReference type="EMBL" id="JAPNKA010000001">
    <property type="protein sequence ID" value="MCY1079098.1"/>
    <property type="molecule type" value="Genomic_DNA"/>
</dbReference>
<evidence type="ECO:0000313" key="2">
    <source>
        <dbReference type="Proteomes" id="UP001207654"/>
    </source>
</evidence>
<accession>A0ABT4ABP2</accession>
<proteinExistence type="predicted"/>
<comment type="caution">
    <text evidence="1">The sequence shown here is derived from an EMBL/GenBank/DDBJ whole genome shotgun (WGS) entry which is preliminary data.</text>
</comment>
<keyword evidence="2" id="KW-1185">Reference proteome</keyword>
<evidence type="ECO:0000313" key="1">
    <source>
        <dbReference type="EMBL" id="MCY1079098.1"/>
    </source>
</evidence>
<sequence length="389" mass="43247">MFCEQGLCIDLSHKSQGQFFGLLPSDKTVPIWDIKNSSRREPVSSFSFELANPEPRPLFPPEVPSQPRILINGVDLEVALTTRIHPSQAEEAKLMSGMIGCDIGKLKSHAIPKIIHRFWTGGPIRKAALAGLIDDGVLARKNGWKSYLWYSDTIEESLATKLGDYASVRDSQREALRRVGYTVCSLEEVRAIGFRREINRFGTASGKTAAIGAGWDDIKYFSDFARLAYLFVFGGIHIDIDMRLGDIDLSTTYCHNDPNGQIPLLGTLARDSRDVEVGKHIKFLKSLRDTLRVPWLEYESSVRFLAQRAVLGAAMFNALIASRPGTTHLALALDEYCKQKDVISGMALQKFLLLGHTAKVSTQGFQKAAGFTVPPYLLRLDQLTEESDL</sequence>
<name>A0ABT4ABP2_9BACT</name>